<dbReference type="SUPFAM" id="SSF48008">
    <property type="entry name" value="GntR ligand-binding domain-like"/>
    <property type="match status" value="1"/>
</dbReference>
<keyword evidence="1" id="KW-0805">Transcription regulation</keyword>
<dbReference type="InterPro" id="IPR011711">
    <property type="entry name" value="GntR_C"/>
</dbReference>
<dbReference type="SMART" id="SM00895">
    <property type="entry name" value="FCD"/>
    <property type="match status" value="1"/>
</dbReference>
<comment type="caution">
    <text evidence="5">The sequence shown here is derived from an EMBL/GenBank/DDBJ whole genome shotgun (WGS) entry which is preliminary data.</text>
</comment>
<evidence type="ECO:0000313" key="5">
    <source>
        <dbReference type="EMBL" id="HIS91674.1"/>
    </source>
</evidence>
<dbReference type="PROSITE" id="PS50949">
    <property type="entry name" value="HTH_GNTR"/>
    <property type="match status" value="1"/>
</dbReference>
<dbReference type="Pfam" id="PF00392">
    <property type="entry name" value="GntR"/>
    <property type="match status" value="1"/>
</dbReference>
<protein>
    <submittedName>
        <fullName evidence="5">FadR family transcriptional regulator</fullName>
    </submittedName>
</protein>
<organism evidence="5 6">
    <name type="scientific">Candidatus Alectryocaccomicrobium excrementavium</name>
    <dbReference type="NCBI Taxonomy" id="2840668"/>
    <lineage>
        <taxon>Bacteria</taxon>
        <taxon>Bacillati</taxon>
        <taxon>Bacillota</taxon>
        <taxon>Clostridia</taxon>
        <taxon>Candidatus Alectryocaccomicrobium</taxon>
    </lineage>
</organism>
<evidence type="ECO:0000313" key="6">
    <source>
        <dbReference type="Proteomes" id="UP000824140"/>
    </source>
</evidence>
<sequence>MKKLSMVDQVVANIRKQIEEDQFIVGQKLPSETELMRANGVGRSTVREALRLLQAQGYVELRPNAGAFLFSKHPDDKRAIDWIAQHSYEMVEVMLLRRAVEGLAARISAERAADNDIYAMIGIQTLMEQAAQENDCMKLALYDEAFHAAIAKSTGNPLILTINNQIAASCANFRGKTFIAHKGFPACSAHRNILDAIRAHNADEAEACMQKHM</sequence>
<dbReference type="InterPro" id="IPR036390">
    <property type="entry name" value="WH_DNA-bd_sf"/>
</dbReference>
<dbReference type="AlphaFoldDB" id="A0A9D1FYC3"/>
<evidence type="ECO:0000256" key="1">
    <source>
        <dbReference type="ARBA" id="ARBA00023015"/>
    </source>
</evidence>
<evidence type="ECO:0000256" key="2">
    <source>
        <dbReference type="ARBA" id="ARBA00023125"/>
    </source>
</evidence>
<dbReference type="CDD" id="cd07377">
    <property type="entry name" value="WHTH_GntR"/>
    <property type="match status" value="1"/>
</dbReference>
<feature type="non-terminal residue" evidence="5">
    <location>
        <position position="213"/>
    </location>
</feature>
<dbReference type="EMBL" id="DVJN01000029">
    <property type="protein sequence ID" value="HIS91674.1"/>
    <property type="molecule type" value="Genomic_DNA"/>
</dbReference>
<proteinExistence type="predicted"/>
<dbReference type="SUPFAM" id="SSF46785">
    <property type="entry name" value="Winged helix' DNA-binding domain"/>
    <property type="match status" value="1"/>
</dbReference>
<evidence type="ECO:0000256" key="3">
    <source>
        <dbReference type="ARBA" id="ARBA00023163"/>
    </source>
</evidence>
<dbReference type="Gene3D" id="1.20.120.530">
    <property type="entry name" value="GntR ligand-binding domain-like"/>
    <property type="match status" value="1"/>
</dbReference>
<dbReference type="PRINTS" id="PR00035">
    <property type="entry name" value="HTHGNTR"/>
</dbReference>
<accession>A0A9D1FYC3</accession>
<keyword evidence="2" id="KW-0238">DNA-binding</keyword>
<gene>
    <name evidence="5" type="ORF">IAA84_01515</name>
</gene>
<name>A0A9D1FYC3_9FIRM</name>
<reference evidence="5" key="1">
    <citation type="submission" date="2020-10" db="EMBL/GenBank/DDBJ databases">
        <authorList>
            <person name="Gilroy R."/>
        </authorList>
    </citation>
    <scope>NUCLEOTIDE SEQUENCE</scope>
    <source>
        <strain evidence="5">13766</strain>
    </source>
</reference>
<dbReference type="PANTHER" id="PTHR43537:SF5">
    <property type="entry name" value="UXU OPERON TRANSCRIPTIONAL REGULATOR"/>
    <property type="match status" value="1"/>
</dbReference>
<dbReference type="Pfam" id="PF07729">
    <property type="entry name" value="FCD"/>
    <property type="match status" value="1"/>
</dbReference>
<dbReference type="InterPro" id="IPR000524">
    <property type="entry name" value="Tscrpt_reg_HTH_GntR"/>
</dbReference>
<evidence type="ECO:0000259" key="4">
    <source>
        <dbReference type="PROSITE" id="PS50949"/>
    </source>
</evidence>
<dbReference type="Proteomes" id="UP000824140">
    <property type="component" value="Unassembled WGS sequence"/>
</dbReference>
<dbReference type="Gene3D" id="1.10.10.10">
    <property type="entry name" value="Winged helix-like DNA-binding domain superfamily/Winged helix DNA-binding domain"/>
    <property type="match status" value="1"/>
</dbReference>
<dbReference type="GO" id="GO:0003700">
    <property type="term" value="F:DNA-binding transcription factor activity"/>
    <property type="evidence" value="ECO:0007669"/>
    <property type="project" value="InterPro"/>
</dbReference>
<dbReference type="InterPro" id="IPR008920">
    <property type="entry name" value="TF_FadR/GntR_C"/>
</dbReference>
<dbReference type="GO" id="GO:0003677">
    <property type="term" value="F:DNA binding"/>
    <property type="evidence" value="ECO:0007669"/>
    <property type="project" value="UniProtKB-KW"/>
</dbReference>
<dbReference type="SMART" id="SM00345">
    <property type="entry name" value="HTH_GNTR"/>
    <property type="match status" value="1"/>
</dbReference>
<dbReference type="PANTHER" id="PTHR43537">
    <property type="entry name" value="TRANSCRIPTIONAL REGULATOR, GNTR FAMILY"/>
    <property type="match status" value="1"/>
</dbReference>
<feature type="domain" description="HTH gntR-type" evidence="4">
    <location>
        <begin position="4"/>
        <end position="72"/>
    </location>
</feature>
<reference evidence="5" key="2">
    <citation type="journal article" date="2021" name="PeerJ">
        <title>Extensive microbial diversity within the chicken gut microbiome revealed by metagenomics and culture.</title>
        <authorList>
            <person name="Gilroy R."/>
            <person name="Ravi A."/>
            <person name="Getino M."/>
            <person name="Pursley I."/>
            <person name="Horton D.L."/>
            <person name="Alikhan N.F."/>
            <person name="Baker D."/>
            <person name="Gharbi K."/>
            <person name="Hall N."/>
            <person name="Watson M."/>
            <person name="Adriaenssens E.M."/>
            <person name="Foster-Nyarko E."/>
            <person name="Jarju S."/>
            <person name="Secka A."/>
            <person name="Antonio M."/>
            <person name="Oren A."/>
            <person name="Chaudhuri R.R."/>
            <person name="La Ragione R."/>
            <person name="Hildebrand F."/>
            <person name="Pallen M.J."/>
        </authorList>
    </citation>
    <scope>NUCLEOTIDE SEQUENCE</scope>
    <source>
        <strain evidence="5">13766</strain>
    </source>
</reference>
<keyword evidence="3" id="KW-0804">Transcription</keyword>
<dbReference type="InterPro" id="IPR036388">
    <property type="entry name" value="WH-like_DNA-bd_sf"/>
</dbReference>